<proteinExistence type="predicted"/>
<dbReference type="EMBL" id="JAEKNQ010000006">
    <property type="protein sequence ID" value="MBJ7601761.1"/>
    <property type="molecule type" value="Genomic_DNA"/>
</dbReference>
<sequence>MLVILVIVAVVAGIGYKEWKAVHAPVVAPSAPTVVPAEDLPDPALTPGAGDPRVTQETL</sequence>
<evidence type="ECO:0000313" key="2">
    <source>
        <dbReference type="EMBL" id="MBJ7601761.1"/>
    </source>
</evidence>
<name>A0A934NAT6_9BACT</name>
<dbReference type="Proteomes" id="UP000620075">
    <property type="component" value="Unassembled WGS sequence"/>
</dbReference>
<gene>
    <name evidence="2" type="ORF">JF888_00960</name>
</gene>
<comment type="caution">
    <text evidence="2">The sequence shown here is derived from an EMBL/GenBank/DDBJ whole genome shotgun (WGS) entry which is preliminary data.</text>
</comment>
<organism evidence="2 3">
    <name type="scientific">Candidatus Dormiibacter inghamiae</name>
    <dbReference type="NCBI Taxonomy" id="3127013"/>
    <lineage>
        <taxon>Bacteria</taxon>
        <taxon>Bacillati</taxon>
        <taxon>Candidatus Dormiibacterota</taxon>
        <taxon>Candidatus Dormibacteria</taxon>
        <taxon>Candidatus Dormibacterales</taxon>
        <taxon>Candidatus Dormibacteraceae</taxon>
        <taxon>Candidatus Dormiibacter</taxon>
    </lineage>
</organism>
<protein>
    <submittedName>
        <fullName evidence="2">Uncharacterized protein</fullName>
    </submittedName>
</protein>
<evidence type="ECO:0000313" key="3">
    <source>
        <dbReference type="Proteomes" id="UP000620075"/>
    </source>
</evidence>
<dbReference type="AlphaFoldDB" id="A0A934NAT6"/>
<accession>A0A934NAT6</accession>
<evidence type="ECO:0000256" key="1">
    <source>
        <dbReference type="SAM" id="MobiDB-lite"/>
    </source>
</evidence>
<reference evidence="2 3" key="1">
    <citation type="submission" date="2020-10" db="EMBL/GenBank/DDBJ databases">
        <title>Ca. Dormibacterota MAGs.</title>
        <authorList>
            <person name="Montgomery K."/>
        </authorList>
    </citation>
    <scope>NUCLEOTIDE SEQUENCE [LARGE SCALE GENOMIC DNA]</scope>
    <source>
        <strain evidence="2">SC8811_S16_3</strain>
    </source>
</reference>
<feature type="region of interest" description="Disordered" evidence="1">
    <location>
        <begin position="37"/>
        <end position="59"/>
    </location>
</feature>